<dbReference type="AlphaFoldDB" id="A0A653E5N8"/>
<proteinExistence type="predicted"/>
<sequence length="76" mass="8775">MANDFCRPQFLNTLSALKEAIDAWVPNETYRDYRLAGINRVACWLFVSARKGRARLYRCRDQRVCAGDAQPQRPAL</sequence>
<gene>
    <name evidence="1" type="ORF">PMYSY11_3013</name>
</gene>
<organism evidence="1">
    <name type="scientific">Pseudomonas marincola</name>
    <dbReference type="NCBI Taxonomy" id="437900"/>
    <lineage>
        <taxon>Bacteria</taxon>
        <taxon>Pseudomonadati</taxon>
        <taxon>Pseudomonadota</taxon>
        <taxon>Gammaproteobacteria</taxon>
        <taxon>Pseudomonadales</taxon>
        <taxon>Pseudomonadaceae</taxon>
        <taxon>Pseudomonas</taxon>
    </lineage>
</organism>
<reference evidence="1" key="1">
    <citation type="submission" date="2019-02" db="EMBL/GenBank/DDBJ databases">
        <authorList>
            <consortium name="Genoscope - CEA"/>
            <person name="William W."/>
        </authorList>
    </citation>
    <scope>NUCLEOTIDE SEQUENCE [LARGE SCALE GENOMIC DNA]</scope>
    <source>
        <strain evidence="1">YSy11</strain>
    </source>
</reference>
<evidence type="ECO:0000313" key="1">
    <source>
        <dbReference type="EMBL" id="VEV98057.1"/>
    </source>
</evidence>
<name>A0A653E5N8_9PSED</name>
<dbReference type="EMBL" id="LR215729">
    <property type="protein sequence ID" value="VEV98057.1"/>
    <property type="molecule type" value="Genomic_DNA"/>
</dbReference>
<accession>A0A653E5N8</accession>
<protein>
    <submittedName>
        <fullName evidence="1">Uncharacterized protein</fullName>
    </submittedName>
</protein>